<accession>A0A8E2DSH6</accession>
<comment type="similarity">
    <text evidence="1">Belongs to the 3-beta-HSD family.</text>
</comment>
<keyword evidence="2" id="KW-0560">Oxidoreductase</keyword>
<dbReference type="EMBL" id="KV722340">
    <property type="protein sequence ID" value="OCH94871.1"/>
    <property type="molecule type" value="Genomic_DNA"/>
</dbReference>
<evidence type="ECO:0000256" key="1">
    <source>
        <dbReference type="ARBA" id="ARBA00009219"/>
    </source>
</evidence>
<dbReference type="InterPro" id="IPR050177">
    <property type="entry name" value="Lipid_A_modif_metabolic_enz"/>
</dbReference>
<dbReference type="Pfam" id="PF01073">
    <property type="entry name" value="3Beta_HSD"/>
    <property type="match status" value="1"/>
</dbReference>
<dbReference type="Gene3D" id="3.40.50.720">
    <property type="entry name" value="NAD(P)-binding Rossmann-like Domain"/>
    <property type="match status" value="1"/>
</dbReference>
<dbReference type="OrthoDB" id="10058185at2759"/>
<gene>
    <name evidence="4" type="ORF">OBBRIDRAFT_746795</name>
</gene>
<keyword evidence="5" id="KW-1185">Reference proteome</keyword>
<organism evidence="4 5">
    <name type="scientific">Obba rivulosa</name>
    <dbReference type="NCBI Taxonomy" id="1052685"/>
    <lineage>
        <taxon>Eukaryota</taxon>
        <taxon>Fungi</taxon>
        <taxon>Dikarya</taxon>
        <taxon>Basidiomycota</taxon>
        <taxon>Agaricomycotina</taxon>
        <taxon>Agaricomycetes</taxon>
        <taxon>Polyporales</taxon>
        <taxon>Gelatoporiaceae</taxon>
        <taxon>Obba</taxon>
    </lineage>
</organism>
<evidence type="ECO:0000256" key="2">
    <source>
        <dbReference type="ARBA" id="ARBA00023002"/>
    </source>
</evidence>
<dbReference type="AlphaFoldDB" id="A0A8E2DSH6"/>
<dbReference type="GO" id="GO:0016616">
    <property type="term" value="F:oxidoreductase activity, acting on the CH-OH group of donors, NAD or NADP as acceptor"/>
    <property type="evidence" value="ECO:0007669"/>
    <property type="project" value="InterPro"/>
</dbReference>
<evidence type="ECO:0000313" key="5">
    <source>
        <dbReference type="Proteomes" id="UP000250043"/>
    </source>
</evidence>
<evidence type="ECO:0000313" key="4">
    <source>
        <dbReference type="EMBL" id="OCH94871.1"/>
    </source>
</evidence>
<dbReference type="Proteomes" id="UP000250043">
    <property type="component" value="Unassembled WGS sequence"/>
</dbReference>
<dbReference type="PANTHER" id="PTHR43245">
    <property type="entry name" value="BIFUNCTIONAL POLYMYXIN RESISTANCE PROTEIN ARNA"/>
    <property type="match status" value="1"/>
</dbReference>
<evidence type="ECO:0000259" key="3">
    <source>
        <dbReference type="Pfam" id="PF01073"/>
    </source>
</evidence>
<dbReference type="InterPro" id="IPR036291">
    <property type="entry name" value="NAD(P)-bd_dom_sf"/>
</dbReference>
<feature type="domain" description="3-beta hydroxysteroid dehydrogenase/isomerase" evidence="3">
    <location>
        <begin position="12"/>
        <end position="278"/>
    </location>
</feature>
<dbReference type="SUPFAM" id="SSF51735">
    <property type="entry name" value="NAD(P)-binding Rossmann-fold domains"/>
    <property type="match status" value="1"/>
</dbReference>
<reference evidence="4 5" key="1">
    <citation type="submission" date="2016-07" db="EMBL/GenBank/DDBJ databases">
        <title>Draft genome of the white-rot fungus Obba rivulosa 3A-2.</title>
        <authorList>
            <consortium name="DOE Joint Genome Institute"/>
            <person name="Miettinen O."/>
            <person name="Riley R."/>
            <person name="Acob R."/>
            <person name="Barry K."/>
            <person name="Cullen D."/>
            <person name="De Vries R."/>
            <person name="Hainaut M."/>
            <person name="Hatakka A."/>
            <person name="Henrissat B."/>
            <person name="Hilden K."/>
            <person name="Kuo R."/>
            <person name="Labutti K."/>
            <person name="Lipzen A."/>
            <person name="Makela M.R."/>
            <person name="Sandor L."/>
            <person name="Spatafora J.W."/>
            <person name="Grigoriev I.V."/>
            <person name="Hibbett D.S."/>
        </authorList>
    </citation>
    <scope>NUCLEOTIDE SEQUENCE [LARGE SCALE GENOMIC DNA]</scope>
    <source>
        <strain evidence="4 5">3A-2</strain>
    </source>
</reference>
<name>A0A8E2DSH6_9APHY</name>
<protein>
    <submittedName>
        <fullName evidence="4">Putative sterol dehydrogenase</fullName>
    </submittedName>
</protein>
<sequence>MSDEPAPEIRYLVLGGAGFLGSYIVQALISRGDTHVAVFDLREPAQEDKIERVSYYTGDICNLDRLVDVLKETGANVVFHAVSPIHGLSDSIYQRVNVDGTKTLLEACRHPSLSGNVFKFVYTSSTGVTWRAQDIVGATEEQLPIPENGYDMYHHTKAVAEKMVLEADGDGMRTVVIRPGGMIGPRDPQLLHRLAAALAEKKHKVQIGNNTNLVDWVYAGNVADAHLAAADRLPSRKDLDANTTPHPVAGQVFIITNGTPMLQWDFSRLVWRALGASPADLDPKKATKIPRWLALFMATIAESWCKLNGGHTELTKFNVIYSTTTQWYNIDKARHALGYQPRVSLEEAAAMSAKWWKERGEKEHKARQASRRKLL</sequence>
<proteinExistence type="inferred from homology"/>
<dbReference type="InterPro" id="IPR002225">
    <property type="entry name" value="3Beta_OHSteriod_DH/Estase"/>
</dbReference>
<dbReference type="PANTHER" id="PTHR43245:SF51">
    <property type="entry name" value="SHORT CHAIN DEHYDROGENASE_REDUCTASE FAMILY 42E, MEMBER 2"/>
    <property type="match status" value="1"/>
</dbReference>
<dbReference type="GO" id="GO:0006694">
    <property type="term" value="P:steroid biosynthetic process"/>
    <property type="evidence" value="ECO:0007669"/>
    <property type="project" value="InterPro"/>
</dbReference>